<proteinExistence type="predicted"/>
<gene>
    <name evidence="1" type="ORF">HAX54_000805</name>
</gene>
<comment type="caution">
    <text evidence="1">The sequence shown here is derived from an EMBL/GenBank/DDBJ whole genome shotgun (WGS) entry which is preliminary data.</text>
</comment>
<organism evidence="1 2">
    <name type="scientific">Datura stramonium</name>
    <name type="common">Jimsonweed</name>
    <name type="synonym">Common thornapple</name>
    <dbReference type="NCBI Taxonomy" id="4076"/>
    <lineage>
        <taxon>Eukaryota</taxon>
        <taxon>Viridiplantae</taxon>
        <taxon>Streptophyta</taxon>
        <taxon>Embryophyta</taxon>
        <taxon>Tracheophyta</taxon>
        <taxon>Spermatophyta</taxon>
        <taxon>Magnoliopsida</taxon>
        <taxon>eudicotyledons</taxon>
        <taxon>Gunneridae</taxon>
        <taxon>Pentapetalae</taxon>
        <taxon>asterids</taxon>
        <taxon>lamiids</taxon>
        <taxon>Solanales</taxon>
        <taxon>Solanaceae</taxon>
        <taxon>Solanoideae</taxon>
        <taxon>Datureae</taxon>
        <taxon>Datura</taxon>
    </lineage>
</organism>
<evidence type="ECO:0000313" key="2">
    <source>
        <dbReference type="Proteomes" id="UP000823775"/>
    </source>
</evidence>
<feature type="non-terminal residue" evidence="1">
    <location>
        <position position="1"/>
    </location>
</feature>
<accession>A0ABS8T2D4</accession>
<keyword evidence="2" id="KW-1185">Reference proteome</keyword>
<name>A0ABS8T2D4_DATST</name>
<reference evidence="1 2" key="1">
    <citation type="journal article" date="2021" name="BMC Genomics">
        <title>Datura genome reveals duplications of psychoactive alkaloid biosynthetic genes and high mutation rate following tissue culture.</title>
        <authorList>
            <person name="Rajewski A."/>
            <person name="Carter-House D."/>
            <person name="Stajich J."/>
            <person name="Litt A."/>
        </authorList>
    </citation>
    <scope>NUCLEOTIDE SEQUENCE [LARGE SCALE GENOMIC DNA]</scope>
    <source>
        <strain evidence="1">AR-01</strain>
    </source>
</reference>
<dbReference type="EMBL" id="JACEIK010001028">
    <property type="protein sequence ID" value="MCD7465216.1"/>
    <property type="molecule type" value="Genomic_DNA"/>
</dbReference>
<protein>
    <submittedName>
        <fullName evidence="1">Uncharacterized protein</fullName>
    </submittedName>
</protein>
<dbReference type="Proteomes" id="UP000823775">
    <property type="component" value="Unassembled WGS sequence"/>
</dbReference>
<evidence type="ECO:0000313" key="1">
    <source>
        <dbReference type="EMBL" id="MCD7465216.1"/>
    </source>
</evidence>
<sequence>DLERERRKRRYRDKLFIRMWKGIKNILKNLSLRSRKPQLSRVDLPDFSFLSQFGDKVAGDLRDGSNEASG</sequence>